<reference evidence="1 2" key="1">
    <citation type="journal article" date="2024" name="J Genomics">
        <title>Draft genome sequencing and assembly of Favolaschia claudopus CIRM-BRFM 2984 isolated from oak limbs.</title>
        <authorList>
            <person name="Navarro D."/>
            <person name="Drula E."/>
            <person name="Chaduli D."/>
            <person name="Cazenave R."/>
            <person name="Ahrendt S."/>
            <person name="Wang J."/>
            <person name="Lipzen A."/>
            <person name="Daum C."/>
            <person name="Barry K."/>
            <person name="Grigoriev I.V."/>
            <person name="Favel A."/>
            <person name="Rosso M.N."/>
            <person name="Martin F."/>
        </authorList>
    </citation>
    <scope>NUCLEOTIDE SEQUENCE [LARGE SCALE GENOMIC DNA]</scope>
    <source>
        <strain evidence="1 2">CIRM-BRFM 2984</strain>
    </source>
</reference>
<evidence type="ECO:0000313" key="2">
    <source>
        <dbReference type="Proteomes" id="UP001362999"/>
    </source>
</evidence>
<comment type="caution">
    <text evidence="1">The sequence shown here is derived from an EMBL/GenBank/DDBJ whole genome shotgun (WGS) entry which is preliminary data.</text>
</comment>
<accession>A0AAW0AJR7</accession>
<organism evidence="1 2">
    <name type="scientific">Favolaschia claudopus</name>
    <dbReference type="NCBI Taxonomy" id="2862362"/>
    <lineage>
        <taxon>Eukaryota</taxon>
        <taxon>Fungi</taxon>
        <taxon>Dikarya</taxon>
        <taxon>Basidiomycota</taxon>
        <taxon>Agaricomycotina</taxon>
        <taxon>Agaricomycetes</taxon>
        <taxon>Agaricomycetidae</taxon>
        <taxon>Agaricales</taxon>
        <taxon>Marasmiineae</taxon>
        <taxon>Mycenaceae</taxon>
        <taxon>Favolaschia</taxon>
    </lineage>
</organism>
<evidence type="ECO:0000313" key="1">
    <source>
        <dbReference type="EMBL" id="KAK7012953.1"/>
    </source>
</evidence>
<sequence>MSVLFNSLMKQSKEKTCSFRRWKTPKEDYDEVQPREYNLGLVLVQNHAELEAYTQNLASLQDESKSCHEHNIFRINLYKPALSADSQRLPPESSADMRVASANVHWWPVVAASELSTGGHITRVMAAFSKFSSSASTNAAADICHARQRKGALRAENHRARAKRLFKKPTL</sequence>
<gene>
    <name evidence="1" type="ORF">R3P38DRAFT_2788931</name>
</gene>
<proteinExistence type="predicted"/>
<dbReference type="Proteomes" id="UP001362999">
    <property type="component" value="Unassembled WGS sequence"/>
</dbReference>
<keyword evidence="2" id="KW-1185">Reference proteome</keyword>
<protein>
    <submittedName>
        <fullName evidence="1">Uncharacterized protein</fullName>
    </submittedName>
</protein>
<dbReference type="EMBL" id="JAWWNJ010000061">
    <property type="protein sequence ID" value="KAK7012953.1"/>
    <property type="molecule type" value="Genomic_DNA"/>
</dbReference>
<dbReference type="AlphaFoldDB" id="A0AAW0AJR7"/>
<name>A0AAW0AJR7_9AGAR</name>